<dbReference type="Proteomes" id="UP000006727">
    <property type="component" value="Chromosome 4"/>
</dbReference>
<proteinExistence type="predicted"/>
<evidence type="ECO:0000313" key="1">
    <source>
        <dbReference type="EnsemblPlants" id="Pp3c4_15830V3.6"/>
    </source>
</evidence>
<protein>
    <submittedName>
        <fullName evidence="1">Uncharacterized protein</fullName>
    </submittedName>
</protein>
<evidence type="ECO:0000313" key="2">
    <source>
        <dbReference type="Proteomes" id="UP000006727"/>
    </source>
</evidence>
<reference evidence="1" key="3">
    <citation type="submission" date="2020-12" db="UniProtKB">
        <authorList>
            <consortium name="EnsemblPlants"/>
        </authorList>
    </citation>
    <scope>IDENTIFICATION</scope>
</reference>
<dbReference type="EnsemblPlants" id="Pp3c4_15830V3.6">
    <property type="protein sequence ID" value="Pp3c4_15830V3.6"/>
    <property type="gene ID" value="Pp3c4_15830"/>
</dbReference>
<organism evidence="1 2">
    <name type="scientific">Physcomitrium patens</name>
    <name type="common">Spreading-leaved earth moss</name>
    <name type="synonym">Physcomitrella patens</name>
    <dbReference type="NCBI Taxonomy" id="3218"/>
    <lineage>
        <taxon>Eukaryota</taxon>
        <taxon>Viridiplantae</taxon>
        <taxon>Streptophyta</taxon>
        <taxon>Embryophyta</taxon>
        <taxon>Bryophyta</taxon>
        <taxon>Bryophytina</taxon>
        <taxon>Bryopsida</taxon>
        <taxon>Funariidae</taxon>
        <taxon>Funariales</taxon>
        <taxon>Funariaceae</taxon>
        <taxon>Physcomitrium</taxon>
    </lineage>
</organism>
<keyword evidence="2" id="KW-1185">Reference proteome</keyword>
<dbReference type="EMBL" id="ABEU02000004">
    <property type="status" value="NOT_ANNOTATED_CDS"/>
    <property type="molecule type" value="Genomic_DNA"/>
</dbReference>
<accession>A0A7I4DMX9</accession>
<dbReference type="Gramene" id="Pp3c4_15830V3.6">
    <property type="protein sequence ID" value="Pp3c4_15830V3.6"/>
    <property type="gene ID" value="Pp3c4_15830"/>
</dbReference>
<reference evidence="1 2" key="2">
    <citation type="journal article" date="2018" name="Plant J.">
        <title>The Physcomitrella patens chromosome-scale assembly reveals moss genome structure and evolution.</title>
        <authorList>
            <person name="Lang D."/>
            <person name="Ullrich K.K."/>
            <person name="Murat F."/>
            <person name="Fuchs J."/>
            <person name="Jenkins J."/>
            <person name="Haas F.B."/>
            <person name="Piednoel M."/>
            <person name="Gundlach H."/>
            <person name="Van Bel M."/>
            <person name="Meyberg R."/>
            <person name="Vives C."/>
            <person name="Morata J."/>
            <person name="Symeonidi A."/>
            <person name="Hiss M."/>
            <person name="Muchero W."/>
            <person name="Kamisugi Y."/>
            <person name="Saleh O."/>
            <person name="Blanc G."/>
            <person name="Decker E.L."/>
            <person name="van Gessel N."/>
            <person name="Grimwood J."/>
            <person name="Hayes R.D."/>
            <person name="Graham S.W."/>
            <person name="Gunter L.E."/>
            <person name="McDaniel S.F."/>
            <person name="Hoernstein S.N.W."/>
            <person name="Larsson A."/>
            <person name="Li F.W."/>
            <person name="Perroud P.F."/>
            <person name="Phillips J."/>
            <person name="Ranjan P."/>
            <person name="Rokshar D.S."/>
            <person name="Rothfels C.J."/>
            <person name="Schneider L."/>
            <person name="Shu S."/>
            <person name="Stevenson D.W."/>
            <person name="Thummler F."/>
            <person name="Tillich M."/>
            <person name="Villarreal Aguilar J.C."/>
            <person name="Widiez T."/>
            <person name="Wong G.K."/>
            <person name="Wymore A."/>
            <person name="Zhang Y."/>
            <person name="Zimmer A.D."/>
            <person name="Quatrano R.S."/>
            <person name="Mayer K.F.X."/>
            <person name="Goodstein D."/>
            <person name="Casacuberta J.M."/>
            <person name="Vandepoele K."/>
            <person name="Reski R."/>
            <person name="Cuming A.C."/>
            <person name="Tuskan G.A."/>
            <person name="Maumus F."/>
            <person name="Salse J."/>
            <person name="Schmutz J."/>
            <person name="Rensing S.A."/>
        </authorList>
    </citation>
    <scope>NUCLEOTIDE SEQUENCE [LARGE SCALE GENOMIC DNA]</scope>
    <source>
        <strain evidence="1 2">cv. Gransden 2004</strain>
    </source>
</reference>
<name>A0A7I4DMX9_PHYPA</name>
<reference evidence="1 2" key="1">
    <citation type="journal article" date="2008" name="Science">
        <title>The Physcomitrella genome reveals evolutionary insights into the conquest of land by plants.</title>
        <authorList>
            <person name="Rensing S."/>
            <person name="Lang D."/>
            <person name="Zimmer A."/>
            <person name="Terry A."/>
            <person name="Salamov A."/>
            <person name="Shapiro H."/>
            <person name="Nishiyama T."/>
            <person name="Perroud P.-F."/>
            <person name="Lindquist E."/>
            <person name="Kamisugi Y."/>
            <person name="Tanahashi T."/>
            <person name="Sakakibara K."/>
            <person name="Fujita T."/>
            <person name="Oishi K."/>
            <person name="Shin-I T."/>
            <person name="Kuroki Y."/>
            <person name="Toyoda A."/>
            <person name="Suzuki Y."/>
            <person name="Hashimoto A."/>
            <person name="Yamaguchi K."/>
            <person name="Sugano A."/>
            <person name="Kohara Y."/>
            <person name="Fujiyama A."/>
            <person name="Anterola A."/>
            <person name="Aoki S."/>
            <person name="Ashton N."/>
            <person name="Barbazuk W.B."/>
            <person name="Barker E."/>
            <person name="Bennetzen J."/>
            <person name="Bezanilla M."/>
            <person name="Blankenship R."/>
            <person name="Cho S.H."/>
            <person name="Dutcher S."/>
            <person name="Estelle M."/>
            <person name="Fawcett J.A."/>
            <person name="Gundlach H."/>
            <person name="Hanada K."/>
            <person name="Heyl A."/>
            <person name="Hicks K.A."/>
            <person name="Hugh J."/>
            <person name="Lohr M."/>
            <person name="Mayer K."/>
            <person name="Melkozernov A."/>
            <person name="Murata T."/>
            <person name="Nelson D."/>
            <person name="Pils B."/>
            <person name="Prigge M."/>
            <person name="Reiss B."/>
            <person name="Renner T."/>
            <person name="Rombauts S."/>
            <person name="Rushton P."/>
            <person name="Sanderfoot A."/>
            <person name="Schween G."/>
            <person name="Shiu S.-H."/>
            <person name="Stueber K."/>
            <person name="Theodoulou F.L."/>
            <person name="Tu H."/>
            <person name="Van de Peer Y."/>
            <person name="Verrier P.J."/>
            <person name="Waters E."/>
            <person name="Wood A."/>
            <person name="Yang L."/>
            <person name="Cove D."/>
            <person name="Cuming A."/>
            <person name="Hasebe M."/>
            <person name="Lucas S."/>
            <person name="Mishler D.B."/>
            <person name="Reski R."/>
            <person name="Grigoriev I."/>
            <person name="Quatrano R.S."/>
            <person name="Boore J.L."/>
        </authorList>
    </citation>
    <scope>NUCLEOTIDE SEQUENCE [LARGE SCALE GENOMIC DNA]</scope>
    <source>
        <strain evidence="1 2">cv. Gransden 2004</strain>
    </source>
</reference>
<sequence length="114" mass="12708">MLRHMGARNLRLTADFDKRYLQAPAVEDLMVTLVHAKAEDTLAKLAGRFSYNGIPREMMSAVVEEGCVFHSTAGLLVERLLVSHLIEAMVEMVGNITRMSEKLTHSLTEKPLPS</sequence>
<dbReference type="AlphaFoldDB" id="A0A7I4DMX9"/>